<dbReference type="InterPro" id="IPR051609">
    <property type="entry name" value="NmrA/Isoflavone_reductase-like"/>
</dbReference>
<dbReference type="OrthoDB" id="10000533at2759"/>
<accession>A0A9P9IZD0</accession>
<evidence type="ECO:0000256" key="1">
    <source>
        <dbReference type="ARBA" id="ARBA00005725"/>
    </source>
</evidence>
<feature type="domain" description="NAD(P)-binding" evidence="4">
    <location>
        <begin position="8"/>
        <end position="143"/>
    </location>
</feature>
<sequence length="306" mass="33593">MVTVAIAGATGHIGKAILDVLKKNQAHKVIALSRKAPNGHDTHTVVVDYNNIDSVADVLESNSVHTVISAILVKDAESGASEINLVRAASKSRPTKRFVASDYAAPIPEEKQFGRILARAGTAKELRQTDLEWTSIRVGQISDSFGIPHIKSYLPFLPLNVDMANKAAAIPGSGNDVIAYTYSFDMARFLVAALDLPKWDEDLFCYSDKVTLNEVVKLAEKITGSKFDVAYDSVEKLQRGEMTELPAHVESYSVLPKKILQASIATYSLYAIDGLYDLPKENTLNAKFPEIKTTTIEDMLNHWKSK</sequence>
<evidence type="ECO:0000259" key="4">
    <source>
        <dbReference type="Pfam" id="PF13460"/>
    </source>
</evidence>
<evidence type="ECO:0000256" key="2">
    <source>
        <dbReference type="ARBA" id="ARBA00022857"/>
    </source>
</evidence>
<keyword evidence="6" id="KW-1185">Reference proteome</keyword>
<proteinExistence type="inferred from homology"/>
<dbReference type="SUPFAM" id="SSF51735">
    <property type="entry name" value="NAD(P)-binding Rossmann-fold domains"/>
    <property type="match status" value="1"/>
</dbReference>
<evidence type="ECO:0000313" key="5">
    <source>
        <dbReference type="EMBL" id="KAH7137746.1"/>
    </source>
</evidence>
<dbReference type="InterPro" id="IPR016040">
    <property type="entry name" value="NAD(P)-bd_dom"/>
</dbReference>
<dbReference type="Pfam" id="PF13460">
    <property type="entry name" value="NAD_binding_10"/>
    <property type="match status" value="1"/>
</dbReference>
<organism evidence="5 6">
    <name type="scientific">Dactylonectria macrodidyma</name>
    <dbReference type="NCBI Taxonomy" id="307937"/>
    <lineage>
        <taxon>Eukaryota</taxon>
        <taxon>Fungi</taxon>
        <taxon>Dikarya</taxon>
        <taxon>Ascomycota</taxon>
        <taxon>Pezizomycotina</taxon>
        <taxon>Sordariomycetes</taxon>
        <taxon>Hypocreomycetidae</taxon>
        <taxon>Hypocreales</taxon>
        <taxon>Nectriaceae</taxon>
        <taxon>Dactylonectria</taxon>
    </lineage>
</organism>
<dbReference type="PANTHER" id="PTHR47706:SF4">
    <property type="entry name" value="NMRA-LIKE DOMAIN-CONTAINING PROTEIN"/>
    <property type="match status" value="1"/>
</dbReference>
<gene>
    <name evidence="5" type="ORF">EDB81DRAFT_800697</name>
</gene>
<dbReference type="EMBL" id="JAGMUV010000012">
    <property type="protein sequence ID" value="KAH7137746.1"/>
    <property type="molecule type" value="Genomic_DNA"/>
</dbReference>
<protein>
    <recommendedName>
        <fullName evidence="4">NAD(P)-binding domain-containing protein</fullName>
    </recommendedName>
</protein>
<evidence type="ECO:0000313" key="6">
    <source>
        <dbReference type="Proteomes" id="UP000738349"/>
    </source>
</evidence>
<reference evidence="5" key="1">
    <citation type="journal article" date="2021" name="Nat. Commun.">
        <title>Genetic determinants of endophytism in the Arabidopsis root mycobiome.</title>
        <authorList>
            <person name="Mesny F."/>
            <person name="Miyauchi S."/>
            <person name="Thiergart T."/>
            <person name="Pickel B."/>
            <person name="Atanasova L."/>
            <person name="Karlsson M."/>
            <person name="Huettel B."/>
            <person name="Barry K.W."/>
            <person name="Haridas S."/>
            <person name="Chen C."/>
            <person name="Bauer D."/>
            <person name="Andreopoulos W."/>
            <person name="Pangilinan J."/>
            <person name="LaButti K."/>
            <person name="Riley R."/>
            <person name="Lipzen A."/>
            <person name="Clum A."/>
            <person name="Drula E."/>
            <person name="Henrissat B."/>
            <person name="Kohler A."/>
            <person name="Grigoriev I.V."/>
            <person name="Martin F.M."/>
            <person name="Hacquard S."/>
        </authorList>
    </citation>
    <scope>NUCLEOTIDE SEQUENCE</scope>
    <source>
        <strain evidence="5">MPI-CAGE-AT-0147</strain>
    </source>
</reference>
<dbReference type="Gene3D" id="3.40.50.720">
    <property type="entry name" value="NAD(P)-binding Rossmann-like Domain"/>
    <property type="match status" value="1"/>
</dbReference>
<comment type="similarity">
    <text evidence="1">Belongs to the NmrA-type oxidoreductase family. Isoflavone reductase subfamily.</text>
</comment>
<dbReference type="Proteomes" id="UP000738349">
    <property type="component" value="Unassembled WGS sequence"/>
</dbReference>
<comment type="caution">
    <text evidence="5">The sequence shown here is derived from an EMBL/GenBank/DDBJ whole genome shotgun (WGS) entry which is preliminary data.</text>
</comment>
<dbReference type="PANTHER" id="PTHR47706">
    <property type="entry name" value="NMRA-LIKE FAMILY PROTEIN"/>
    <property type="match status" value="1"/>
</dbReference>
<dbReference type="InterPro" id="IPR036291">
    <property type="entry name" value="NAD(P)-bd_dom_sf"/>
</dbReference>
<name>A0A9P9IZD0_9HYPO</name>
<evidence type="ECO:0000256" key="3">
    <source>
        <dbReference type="ARBA" id="ARBA00023002"/>
    </source>
</evidence>
<keyword evidence="3" id="KW-0560">Oxidoreductase</keyword>
<dbReference type="GO" id="GO:0016491">
    <property type="term" value="F:oxidoreductase activity"/>
    <property type="evidence" value="ECO:0007669"/>
    <property type="project" value="UniProtKB-KW"/>
</dbReference>
<keyword evidence="2" id="KW-0521">NADP</keyword>
<dbReference type="AlphaFoldDB" id="A0A9P9IZD0"/>